<organism evidence="4 5">
    <name type="scientific">Labrys okinawensis</name>
    <dbReference type="NCBI Taxonomy" id="346911"/>
    <lineage>
        <taxon>Bacteria</taxon>
        <taxon>Pseudomonadati</taxon>
        <taxon>Pseudomonadota</taxon>
        <taxon>Alphaproteobacteria</taxon>
        <taxon>Hyphomicrobiales</taxon>
        <taxon>Xanthobacteraceae</taxon>
        <taxon>Labrys</taxon>
    </lineage>
</organism>
<gene>
    <name evidence="4" type="ORF">C5L14_12120</name>
</gene>
<dbReference type="AlphaFoldDB" id="A0A2S9QDD6"/>
<dbReference type="EMBL" id="PUEJ01000004">
    <property type="protein sequence ID" value="PRH87363.1"/>
    <property type="molecule type" value="Genomic_DNA"/>
</dbReference>
<feature type="signal peptide" evidence="2">
    <location>
        <begin position="1"/>
        <end position="23"/>
    </location>
</feature>
<dbReference type="SUPFAM" id="SSF53300">
    <property type="entry name" value="vWA-like"/>
    <property type="match status" value="1"/>
</dbReference>
<keyword evidence="5" id="KW-1185">Reference proteome</keyword>
<feature type="region of interest" description="Disordered" evidence="1">
    <location>
        <begin position="214"/>
        <end position="243"/>
    </location>
</feature>
<dbReference type="Gene3D" id="3.40.50.410">
    <property type="entry name" value="von Willebrand factor, type A domain"/>
    <property type="match status" value="1"/>
</dbReference>
<evidence type="ECO:0000313" key="4">
    <source>
        <dbReference type="EMBL" id="PRH87363.1"/>
    </source>
</evidence>
<evidence type="ECO:0000256" key="1">
    <source>
        <dbReference type="SAM" id="MobiDB-lite"/>
    </source>
</evidence>
<proteinExistence type="predicted"/>
<dbReference type="InterPro" id="IPR051266">
    <property type="entry name" value="CLCR"/>
</dbReference>
<feature type="compositionally biased region" description="Pro residues" evidence="1">
    <location>
        <begin position="219"/>
        <end position="228"/>
    </location>
</feature>
<dbReference type="SMART" id="SM00327">
    <property type="entry name" value="VWA"/>
    <property type="match status" value="1"/>
</dbReference>
<dbReference type="Pfam" id="PF13519">
    <property type="entry name" value="VWA_2"/>
    <property type="match status" value="1"/>
</dbReference>
<name>A0A2S9QDD6_9HYPH</name>
<dbReference type="PANTHER" id="PTHR10579:SF43">
    <property type="entry name" value="ZINC FINGER (C3HC4-TYPE RING FINGER) FAMILY PROTEIN"/>
    <property type="match status" value="1"/>
</dbReference>
<keyword evidence="2" id="KW-0732">Signal</keyword>
<evidence type="ECO:0000256" key="2">
    <source>
        <dbReference type="SAM" id="SignalP"/>
    </source>
</evidence>
<dbReference type="PROSITE" id="PS50234">
    <property type="entry name" value="VWFA"/>
    <property type="match status" value="1"/>
</dbReference>
<dbReference type="PANTHER" id="PTHR10579">
    <property type="entry name" value="CALCIUM-ACTIVATED CHLORIDE CHANNEL REGULATOR"/>
    <property type="match status" value="1"/>
</dbReference>
<evidence type="ECO:0000259" key="3">
    <source>
        <dbReference type="PROSITE" id="PS50234"/>
    </source>
</evidence>
<feature type="chain" id="PRO_5015437592" description="VWFA domain-containing protein" evidence="2">
    <location>
        <begin position="24"/>
        <end position="570"/>
    </location>
</feature>
<dbReference type="RefSeq" id="WP_105862298.1">
    <property type="nucleotide sequence ID" value="NZ_PUEJ01000004.1"/>
</dbReference>
<dbReference type="InterPro" id="IPR002035">
    <property type="entry name" value="VWF_A"/>
</dbReference>
<protein>
    <recommendedName>
        <fullName evidence="3">VWFA domain-containing protein</fullName>
    </recommendedName>
</protein>
<accession>A0A2S9QDD6</accession>
<evidence type="ECO:0000313" key="5">
    <source>
        <dbReference type="Proteomes" id="UP000237682"/>
    </source>
</evidence>
<dbReference type="Proteomes" id="UP000237682">
    <property type="component" value="Unassembled WGS sequence"/>
</dbReference>
<feature type="domain" description="VWFA" evidence="3">
    <location>
        <begin position="33"/>
        <end position="213"/>
    </location>
</feature>
<dbReference type="InterPro" id="IPR036465">
    <property type="entry name" value="vWFA_dom_sf"/>
</dbReference>
<sequence>MQKGFCFTLLGLLGLAGASLAFAASARAEEGARVMLVLDASGSMWGKVGAITKIEAARQTVGTILKGWPSEDHLGLIVYGHRRKGDCADIEMLKPVGPVDGQTFMTMVGGLTPKGRTPMTDAVRAAAEAMKGHEGRATIILVSDGVETCNADPCEVAAKLKKADIDLVVDTVGFDIKDPEANRELRCMAAATGGIALQAEDAGELTKAIQQAVHAAQGNPPPPAPPPEPKIEPKIEPKAEPRPAWNLTGYARLAAGDDPLTDNLQWELTRLAPEGVPPETVMTSYNANIHEQVAPGDYILTLTAGQASVRAPVTIKPGEMNRVDMALNAGRLGLRAKRTATETALENATWTVKAKGGTDDLFTSYDAETAVILPAGEYSVTLKLGTSIQSRDVEVAPAETVPVEIIAGVGKLKGKVVFVSGGSLAKDPHVEILAGATAVDGESFLADAYDGEPVFDIAAGTYRVHVHIDGVDRVFPLEIKAGETVTASFPLDAGLAALDAPGADSVRITSPETDIYGEAKEITRLYTLPAHYVLPAGKYKISAWKGDVSTVQDVEIRAGIRNEVKLALPQ</sequence>
<comment type="caution">
    <text evidence="4">The sequence shown here is derived from an EMBL/GenBank/DDBJ whole genome shotgun (WGS) entry which is preliminary data.</text>
</comment>
<reference evidence="4 5" key="1">
    <citation type="submission" date="2018-02" db="EMBL/GenBank/DDBJ databases">
        <title>Whole genome sequencing of endophytic bacterium.</title>
        <authorList>
            <person name="Eedara R."/>
            <person name="Podile A.R."/>
        </authorList>
    </citation>
    <scope>NUCLEOTIDE SEQUENCE [LARGE SCALE GENOMIC DNA]</scope>
    <source>
        <strain evidence="4 5">RP1T</strain>
    </source>
</reference>
<feature type="compositionally biased region" description="Basic and acidic residues" evidence="1">
    <location>
        <begin position="229"/>
        <end position="241"/>
    </location>
</feature>
<dbReference type="OrthoDB" id="9783818at2"/>